<dbReference type="Proteomes" id="UP000596276">
    <property type="component" value="Chromosome 5"/>
</dbReference>
<reference evidence="2" key="1">
    <citation type="journal article" date="2021" name="G3 (Bethesda)">
        <title>Chromosome assembled and annotated genome sequence of Aspergillus flavus NRRL 3357.</title>
        <authorList>
            <person name="Skerker J.M."/>
            <person name="Pianalto K.M."/>
            <person name="Mondo S.J."/>
            <person name="Yang K."/>
            <person name="Arkin A.P."/>
            <person name="Keller N.P."/>
            <person name="Grigoriev I.V."/>
            <person name="Louise Glass N.L."/>
        </authorList>
    </citation>
    <scope>NUCLEOTIDE SEQUENCE [LARGE SCALE GENOMIC DNA]</scope>
    <source>
        <strain evidence="2">ATCC 200026 / FGSC A1120 / IAM 13836 / NRRL 3357 / JCM 12722 / SRRC 167</strain>
    </source>
</reference>
<sequence length="104" mass="11239">MRGEKNSVESGLILCLPGKDKETNGIYSSHWRQGRNIDNEGSWAYQCKRTDGCLTFLSTFALLAASPVATVEGSNAARGLPWVDNIVSEVSGGLPSMMKGTWDT</sequence>
<proteinExistence type="predicted"/>
<name>A0A7U2MJU2_ASPFN</name>
<dbReference type="VEuPathDB" id="FungiDB:F9C07_9240"/>
<evidence type="ECO:0000313" key="1">
    <source>
        <dbReference type="EMBL" id="QRD84982.1"/>
    </source>
</evidence>
<accession>A0A7U2MJU2</accession>
<keyword evidence="2" id="KW-1185">Reference proteome</keyword>
<gene>
    <name evidence="1" type="ORF">F9C07_9240</name>
</gene>
<organism evidence="1 2">
    <name type="scientific">Aspergillus flavus (strain ATCC 200026 / FGSC A1120 / IAM 13836 / NRRL 3357 / JCM 12722 / SRRC 167)</name>
    <dbReference type="NCBI Taxonomy" id="332952"/>
    <lineage>
        <taxon>Eukaryota</taxon>
        <taxon>Fungi</taxon>
        <taxon>Dikarya</taxon>
        <taxon>Ascomycota</taxon>
        <taxon>Pezizomycotina</taxon>
        <taxon>Eurotiomycetes</taxon>
        <taxon>Eurotiomycetidae</taxon>
        <taxon>Eurotiales</taxon>
        <taxon>Aspergillaceae</taxon>
        <taxon>Aspergillus</taxon>
        <taxon>Aspergillus subgen. Circumdati</taxon>
    </lineage>
</organism>
<dbReference type="VEuPathDB" id="FungiDB:AFLA_009790"/>
<dbReference type="EMBL" id="CP044621">
    <property type="protein sequence ID" value="QRD84982.1"/>
    <property type="molecule type" value="Genomic_DNA"/>
</dbReference>
<protein>
    <submittedName>
        <fullName evidence="1">Uncharacterized protein</fullName>
    </submittedName>
</protein>
<dbReference type="AlphaFoldDB" id="A0A7U2MJU2"/>
<evidence type="ECO:0000313" key="2">
    <source>
        <dbReference type="Proteomes" id="UP000596276"/>
    </source>
</evidence>